<evidence type="ECO:0000313" key="4">
    <source>
        <dbReference type="EMBL" id="QCQ74899.1"/>
    </source>
</evidence>
<feature type="transmembrane region" description="Helical" evidence="1">
    <location>
        <begin position="47"/>
        <end position="73"/>
    </location>
</feature>
<dbReference type="EMBL" id="CP039139">
    <property type="protein sequence ID" value="QCQ74899.1"/>
    <property type="molecule type" value="Genomic_DNA"/>
</dbReference>
<dbReference type="PATRIC" id="fig|523841.21.peg.1443"/>
<dbReference type="EMBL" id="CP007551">
    <property type="protein sequence ID" value="AHZ22217.1"/>
    <property type="molecule type" value="Genomic_DNA"/>
</dbReference>
<reference evidence="4 7" key="3">
    <citation type="submission" date="2019-04" db="EMBL/GenBank/DDBJ databases">
        <title>Methylomes of two halophilic Archaea, Haloarcula marismortui and Haloferax mediterranei.</title>
        <authorList>
            <person name="DasSarma S."/>
            <person name="DasSarma P."/>
            <person name="DasSarma S."/>
            <person name="Fomenkov A."/>
            <person name="Vincze T."/>
            <person name="Anton B.P."/>
            <person name="Roberts R.J."/>
        </authorList>
    </citation>
    <scope>NUCLEOTIDE SEQUENCE [LARGE SCALE GENOMIC DNA]</scope>
    <source>
        <strain evidence="4">ATCC 33500</strain>
        <strain evidence="7">ATCC 33500 / DSM 1411 / JCM 8866 / NBRC 14739 / NCIMB 2177 / R-4</strain>
    </source>
</reference>
<organism evidence="3 5">
    <name type="scientific">Haloferax mediterranei (strain ATCC 33500 / DSM 1411 / JCM 8866 / NBRC 14739 / NCIMB 2177 / R-4)</name>
    <name type="common">Halobacterium mediterranei</name>
    <dbReference type="NCBI Taxonomy" id="523841"/>
    <lineage>
        <taxon>Archaea</taxon>
        <taxon>Methanobacteriati</taxon>
        <taxon>Methanobacteriota</taxon>
        <taxon>Stenosarchaea group</taxon>
        <taxon>Halobacteria</taxon>
        <taxon>Halobacteriales</taxon>
        <taxon>Haloferacaceae</taxon>
        <taxon>Haloferax</taxon>
    </lineage>
</organism>
<evidence type="ECO:0000313" key="6">
    <source>
        <dbReference type="Proteomes" id="UP000027075"/>
    </source>
</evidence>
<reference evidence="3 5" key="1">
    <citation type="journal article" date="2014" name="PLoS Genet.">
        <title>Phylogenetically driven sequencing of extremely halophilic archaea reveals strategies for static and dynamic osmo-response.</title>
        <authorList>
            <person name="Becker E.A."/>
            <person name="Seitzer P.M."/>
            <person name="Tritt A."/>
            <person name="Larsen D."/>
            <person name="Krusor M."/>
            <person name="Yao A.I."/>
            <person name="Wu D."/>
            <person name="Madern D."/>
            <person name="Eisen J.A."/>
            <person name="Darling A.E."/>
            <person name="Facciotti M.T."/>
        </authorList>
    </citation>
    <scope>NUCLEOTIDE SEQUENCE [LARGE SCALE GENOMIC DNA]</scope>
    <source>
        <strain evidence="3">ATCC 33500</strain>
        <strain evidence="5">ATCC 33500 / DSM 1411 / JCM 8866 / NBRC 14739 / NCIMB 2177 / R-4</strain>
    </source>
</reference>
<dbReference type="GeneID" id="40156026"/>
<gene>
    <name evidence="2" type="ORF">BM92_05910</name>
    <name evidence="3" type="ORF">C439_07135</name>
    <name evidence="4" type="ORF">E6P09_06375</name>
</gene>
<evidence type="ECO:0000313" key="5">
    <source>
        <dbReference type="Proteomes" id="UP000011603"/>
    </source>
</evidence>
<protein>
    <submittedName>
        <fullName evidence="3">Uncharacterized protein</fullName>
    </submittedName>
</protein>
<reference evidence="2 6" key="2">
    <citation type="submission" date="2014-04" db="EMBL/GenBank/DDBJ databases">
        <title>Transcriptional profiles of Haloferax mediterranei on the basis of nitrogen availability.</title>
        <authorList>
            <person name="Bautista V."/>
        </authorList>
    </citation>
    <scope>NUCLEOTIDE SEQUENCE [LARGE SCALE GENOMIC DNA]</scope>
    <source>
        <strain evidence="2">ATCC 33500</strain>
        <strain evidence="6">ATCC 33500 / DSM 1411 / JCM 8866 / NBRC 14739 / NCIMB 2177 / R-4</strain>
    </source>
</reference>
<evidence type="ECO:0000256" key="1">
    <source>
        <dbReference type="SAM" id="Phobius"/>
    </source>
</evidence>
<dbReference type="AlphaFoldDB" id="M0J043"/>
<keyword evidence="5" id="KW-1185">Reference proteome</keyword>
<accession>M0J043</accession>
<evidence type="ECO:0000313" key="3">
    <source>
        <dbReference type="EMBL" id="EMA02336.1"/>
    </source>
</evidence>
<name>M0J043_HALMT</name>
<evidence type="ECO:0000313" key="7">
    <source>
        <dbReference type="Proteomes" id="UP000299011"/>
    </source>
</evidence>
<keyword evidence="1" id="KW-0472">Membrane</keyword>
<dbReference type="Proteomes" id="UP000027075">
    <property type="component" value="Chromosome"/>
</dbReference>
<dbReference type="RefSeq" id="WP_004057561.1">
    <property type="nucleotide sequence ID" value="NC_017941.2"/>
</dbReference>
<evidence type="ECO:0000313" key="2">
    <source>
        <dbReference type="EMBL" id="AHZ22217.1"/>
    </source>
</evidence>
<proteinExistence type="predicted"/>
<dbReference type="Proteomes" id="UP000299011">
    <property type="component" value="Chromosome"/>
</dbReference>
<dbReference type="OrthoDB" id="380982at2157"/>
<dbReference type="EMBL" id="AOLO01000007">
    <property type="protein sequence ID" value="EMA02336.1"/>
    <property type="molecule type" value="Genomic_DNA"/>
</dbReference>
<feature type="transmembrane region" description="Helical" evidence="1">
    <location>
        <begin position="94"/>
        <end position="114"/>
    </location>
</feature>
<dbReference type="Proteomes" id="UP000011603">
    <property type="component" value="Unassembled WGS sequence"/>
</dbReference>
<keyword evidence="1" id="KW-1133">Transmembrane helix</keyword>
<feature type="transmembrane region" description="Helical" evidence="1">
    <location>
        <begin position="12"/>
        <end position="35"/>
    </location>
</feature>
<feature type="transmembrane region" description="Helical" evidence="1">
    <location>
        <begin position="126"/>
        <end position="154"/>
    </location>
</feature>
<keyword evidence="1" id="KW-0812">Transmembrane</keyword>
<sequence length="160" mass="17156">MSIQSPVRALPRFLTVEVFLVFVFLCSGVVPYVVFTKTELTVPPGFGNMWGIALGALGILWAVLLIHAAVDGWRLVRNRKLDGLGGRSVIVHSLFRVVETLSALVAPVLPFMIMDRSSDAPLPPGAAVAIALFVAAPLAIASLTVLLHAGWMLWTARVSV</sequence>